<evidence type="ECO:0000313" key="3">
    <source>
        <dbReference type="Proteomes" id="UP000250140"/>
    </source>
</evidence>
<dbReference type="AlphaFoldDB" id="A0A8E2F054"/>
<sequence>MRPENWLMPPTNRVSFGPNRTAVFEDKEFRYYHFGPTFSFGRQLSNATFMIGKQWMNLQNREYILAAVTAFLGNNSNCNGCDFVPIGDFSRNDADVSLLGLMNLATYTGPVNDSWFQPTSEPYEQNRKIIGWFTNTNMSFVGCTEQYQICTRNRCSPLTNLYAPNYAKSTLESTEAQSATFDLLWKDIWGTSMEYLVVFLGADVLRAQESLYRLGFISSALETGYWRVEMENIHNVSIVFAQRRYVNFANPPNLEVRPNITIRQYLQEPGEPQRFCKHMKVRSSEHSCFSVIKLASVLITGAIIMLLSPALPAIVSRFQRRSQPGRYRRMSWSETNIMRLHQRYLGDPEIGL</sequence>
<name>A0A8E2F054_9PEZI</name>
<dbReference type="OrthoDB" id="3540210at2759"/>
<keyword evidence="1" id="KW-0472">Membrane</keyword>
<dbReference type="EMBL" id="KV749853">
    <property type="protein sequence ID" value="OCL07513.1"/>
    <property type="molecule type" value="Genomic_DNA"/>
</dbReference>
<gene>
    <name evidence="2" type="ORF">AOQ84DRAFT_408814</name>
</gene>
<evidence type="ECO:0000313" key="2">
    <source>
        <dbReference type="EMBL" id="OCL07513.1"/>
    </source>
</evidence>
<proteinExistence type="predicted"/>
<evidence type="ECO:0000256" key="1">
    <source>
        <dbReference type="SAM" id="Phobius"/>
    </source>
</evidence>
<keyword evidence="3" id="KW-1185">Reference proteome</keyword>
<organism evidence="2 3">
    <name type="scientific">Glonium stellatum</name>
    <dbReference type="NCBI Taxonomy" id="574774"/>
    <lineage>
        <taxon>Eukaryota</taxon>
        <taxon>Fungi</taxon>
        <taxon>Dikarya</taxon>
        <taxon>Ascomycota</taxon>
        <taxon>Pezizomycotina</taxon>
        <taxon>Dothideomycetes</taxon>
        <taxon>Pleosporomycetidae</taxon>
        <taxon>Gloniales</taxon>
        <taxon>Gloniaceae</taxon>
        <taxon>Glonium</taxon>
    </lineage>
</organism>
<feature type="transmembrane region" description="Helical" evidence="1">
    <location>
        <begin position="294"/>
        <end position="318"/>
    </location>
</feature>
<reference evidence="2 3" key="1">
    <citation type="journal article" date="2016" name="Nat. Commun.">
        <title>Ectomycorrhizal ecology is imprinted in the genome of the dominant symbiotic fungus Cenococcum geophilum.</title>
        <authorList>
            <consortium name="DOE Joint Genome Institute"/>
            <person name="Peter M."/>
            <person name="Kohler A."/>
            <person name="Ohm R.A."/>
            <person name="Kuo A."/>
            <person name="Krutzmann J."/>
            <person name="Morin E."/>
            <person name="Arend M."/>
            <person name="Barry K.W."/>
            <person name="Binder M."/>
            <person name="Choi C."/>
            <person name="Clum A."/>
            <person name="Copeland A."/>
            <person name="Grisel N."/>
            <person name="Haridas S."/>
            <person name="Kipfer T."/>
            <person name="LaButti K."/>
            <person name="Lindquist E."/>
            <person name="Lipzen A."/>
            <person name="Maire R."/>
            <person name="Meier B."/>
            <person name="Mihaltcheva S."/>
            <person name="Molinier V."/>
            <person name="Murat C."/>
            <person name="Poggeler S."/>
            <person name="Quandt C.A."/>
            <person name="Sperisen C."/>
            <person name="Tritt A."/>
            <person name="Tisserant E."/>
            <person name="Crous P.W."/>
            <person name="Henrissat B."/>
            <person name="Nehls U."/>
            <person name="Egli S."/>
            <person name="Spatafora J.W."/>
            <person name="Grigoriev I.V."/>
            <person name="Martin F.M."/>
        </authorList>
    </citation>
    <scope>NUCLEOTIDE SEQUENCE [LARGE SCALE GENOMIC DNA]</scope>
    <source>
        <strain evidence="2 3">CBS 207.34</strain>
    </source>
</reference>
<dbReference type="Proteomes" id="UP000250140">
    <property type="component" value="Unassembled WGS sequence"/>
</dbReference>
<keyword evidence="1" id="KW-0812">Transmembrane</keyword>
<keyword evidence="1" id="KW-1133">Transmembrane helix</keyword>
<accession>A0A8E2F054</accession>
<protein>
    <submittedName>
        <fullName evidence="2">Uncharacterized protein</fullName>
    </submittedName>
</protein>